<evidence type="ECO:0000313" key="3">
    <source>
        <dbReference type="Proteomes" id="UP001201812"/>
    </source>
</evidence>
<accession>A0AAD4MN15</accession>
<dbReference type="SMART" id="SM00256">
    <property type="entry name" value="FBOX"/>
    <property type="match status" value="1"/>
</dbReference>
<evidence type="ECO:0000313" key="2">
    <source>
        <dbReference type="EMBL" id="KAI1699482.1"/>
    </source>
</evidence>
<evidence type="ECO:0000259" key="1">
    <source>
        <dbReference type="PROSITE" id="PS50181"/>
    </source>
</evidence>
<dbReference type="EMBL" id="JAKKPZ010000178">
    <property type="protein sequence ID" value="KAI1699482.1"/>
    <property type="molecule type" value="Genomic_DNA"/>
</dbReference>
<protein>
    <recommendedName>
        <fullName evidence="1">F-box domain-containing protein</fullName>
    </recommendedName>
</protein>
<organism evidence="2 3">
    <name type="scientific">Ditylenchus destructor</name>
    <dbReference type="NCBI Taxonomy" id="166010"/>
    <lineage>
        <taxon>Eukaryota</taxon>
        <taxon>Metazoa</taxon>
        <taxon>Ecdysozoa</taxon>
        <taxon>Nematoda</taxon>
        <taxon>Chromadorea</taxon>
        <taxon>Rhabditida</taxon>
        <taxon>Tylenchina</taxon>
        <taxon>Tylenchomorpha</taxon>
        <taxon>Sphaerularioidea</taxon>
        <taxon>Anguinidae</taxon>
        <taxon>Anguininae</taxon>
        <taxon>Ditylenchus</taxon>
    </lineage>
</organism>
<reference evidence="2" key="1">
    <citation type="submission" date="2022-01" db="EMBL/GenBank/DDBJ databases">
        <title>Genome Sequence Resource for Two Populations of Ditylenchus destructor, the Migratory Endoparasitic Phytonematode.</title>
        <authorList>
            <person name="Zhang H."/>
            <person name="Lin R."/>
            <person name="Xie B."/>
        </authorList>
    </citation>
    <scope>NUCLEOTIDE SEQUENCE</scope>
    <source>
        <strain evidence="2">BazhouSP</strain>
    </source>
</reference>
<name>A0AAD4MN15_9BILA</name>
<gene>
    <name evidence="2" type="ORF">DdX_17311</name>
</gene>
<dbReference type="SUPFAM" id="SSF81383">
    <property type="entry name" value="F-box domain"/>
    <property type="match status" value="1"/>
</dbReference>
<comment type="caution">
    <text evidence="2">The sequence shown here is derived from an EMBL/GenBank/DDBJ whole genome shotgun (WGS) entry which is preliminary data.</text>
</comment>
<dbReference type="Proteomes" id="UP001201812">
    <property type="component" value="Unassembled WGS sequence"/>
</dbReference>
<dbReference type="PROSITE" id="PS50181">
    <property type="entry name" value="FBOX"/>
    <property type="match status" value="1"/>
</dbReference>
<sequence>MNRLPDETLLRIFQNLNRFDLDGVQICCRRFNSIVQNNAARLHLRTINEVEYTGTKESQHSSEETLVAKADGNRRISIDLRKELDRGIKSLSHSFVKIFTVIGHNRSLPDPTVLRAPGMLIYSFTFHNCDFRLAGCDALNKVVFGCKFLQLFIEHCKVPANQISDKLLQKLAASGINLLEITANPPINPMEKFKMSEAGIINYCFKEDIMGKPRTLALTEVSVTPMFMQKCIQACKSSTITSTAELLITNLEENMLAGEYGEFVGYDISFNPTFDLPDIREGMRVKVVMLANNNDMGPTIMLGGDEDELYSFWLRFGKKTDKQFFDKMTVGP</sequence>
<proteinExistence type="predicted"/>
<keyword evidence="3" id="KW-1185">Reference proteome</keyword>
<feature type="domain" description="F-box" evidence="1">
    <location>
        <begin position="1"/>
        <end position="44"/>
    </location>
</feature>
<dbReference type="InterPro" id="IPR036047">
    <property type="entry name" value="F-box-like_dom_sf"/>
</dbReference>
<dbReference type="Pfam" id="PF12937">
    <property type="entry name" value="F-box-like"/>
    <property type="match status" value="1"/>
</dbReference>
<dbReference type="AlphaFoldDB" id="A0AAD4MN15"/>
<dbReference type="InterPro" id="IPR001810">
    <property type="entry name" value="F-box_dom"/>
</dbReference>